<dbReference type="Pfam" id="PF00440">
    <property type="entry name" value="TetR_N"/>
    <property type="match status" value="1"/>
</dbReference>
<dbReference type="PANTHER" id="PTHR30055:SF175">
    <property type="entry name" value="HTH-TYPE TRANSCRIPTIONAL REPRESSOR KSTR2"/>
    <property type="match status" value="1"/>
</dbReference>
<feature type="compositionally biased region" description="Basic residues" evidence="6">
    <location>
        <begin position="195"/>
        <end position="206"/>
    </location>
</feature>
<dbReference type="GO" id="GO:0000976">
    <property type="term" value="F:transcription cis-regulatory region binding"/>
    <property type="evidence" value="ECO:0007669"/>
    <property type="project" value="TreeGrafter"/>
</dbReference>
<protein>
    <submittedName>
        <fullName evidence="8">TetR family transcriptional regulator</fullName>
    </submittedName>
</protein>
<proteinExistence type="predicted"/>
<dbReference type="EMBL" id="AONQ01000029">
    <property type="protein sequence ID" value="EME69687.1"/>
    <property type="molecule type" value="Genomic_DNA"/>
</dbReference>
<accession>M2ZQU1</accession>
<keyword evidence="2" id="KW-0805">Transcription regulation</keyword>
<evidence type="ECO:0000256" key="4">
    <source>
        <dbReference type="ARBA" id="ARBA00023163"/>
    </source>
</evidence>
<dbReference type="eggNOG" id="COG1309">
    <property type="taxonomic scope" value="Bacteria"/>
</dbReference>
<evidence type="ECO:0000313" key="9">
    <source>
        <dbReference type="Proteomes" id="UP000011744"/>
    </source>
</evidence>
<dbReference type="InterPro" id="IPR001647">
    <property type="entry name" value="HTH_TetR"/>
</dbReference>
<dbReference type="GO" id="GO:0003700">
    <property type="term" value="F:DNA-binding transcription factor activity"/>
    <property type="evidence" value="ECO:0007669"/>
    <property type="project" value="TreeGrafter"/>
</dbReference>
<dbReference type="Pfam" id="PF17932">
    <property type="entry name" value="TetR_C_24"/>
    <property type="match status" value="1"/>
</dbReference>
<dbReference type="SUPFAM" id="SSF48498">
    <property type="entry name" value="Tetracyclin repressor-like, C-terminal domain"/>
    <property type="match status" value="1"/>
</dbReference>
<keyword evidence="9" id="KW-1185">Reference proteome</keyword>
<feature type="region of interest" description="Disordered" evidence="6">
    <location>
        <begin position="187"/>
        <end position="206"/>
    </location>
</feature>
<dbReference type="AlphaFoldDB" id="M2ZQU1"/>
<evidence type="ECO:0000256" key="6">
    <source>
        <dbReference type="SAM" id="MobiDB-lite"/>
    </source>
</evidence>
<evidence type="ECO:0000256" key="3">
    <source>
        <dbReference type="ARBA" id="ARBA00023125"/>
    </source>
</evidence>
<dbReference type="SUPFAM" id="SSF46689">
    <property type="entry name" value="Homeodomain-like"/>
    <property type="match status" value="1"/>
</dbReference>
<gene>
    <name evidence="8" type="ORF">H261_12256</name>
</gene>
<comment type="caution">
    <text evidence="8">The sequence shown here is derived from an EMBL/GenBank/DDBJ whole genome shotgun (WGS) entry which is preliminary data.</text>
</comment>
<evidence type="ECO:0000256" key="1">
    <source>
        <dbReference type="ARBA" id="ARBA00022491"/>
    </source>
</evidence>
<dbReference type="InterPro" id="IPR041490">
    <property type="entry name" value="KstR2_TetR_C"/>
</dbReference>
<dbReference type="PATRIC" id="fig|1244869.3.peg.2473"/>
<organism evidence="8 9">
    <name type="scientific">Paramagnetospirillum caucaseum</name>
    <dbReference type="NCBI Taxonomy" id="1244869"/>
    <lineage>
        <taxon>Bacteria</taxon>
        <taxon>Pseudomonadati</taxon>
        <taxon>Pseudomonadota</taxon>
        <taxon>Alphaproteobacteria</taxon>
        <taxon>Rhodospirillales</taxon>
        <taxon>Magnetospirillaceae</taxon>
        <taxon>Paramagnetospirillum</taxon>
    </lineage>
</organism>
<dbReference type="Gene3D" id="1.10.10.60">
    <property type="entry name" value="Homeodomain-like"/>
    <property type="match status" value="1"/>
</dbReference>
<keyword evidence="1" id="KW-0678">Repressor</keyword>
<feature type="DNA-binding region" description="H-T-H motif" evidence="5">
    <location>
        <begin position="17"/>
        <end position="36"/>
    </location>
</feature>
<sequence>MRRATEVFERQGVNRTSIEDIANAVGIKREAIYYYFKSRADILLKIILPQSTSLVMGLGAIINSNLPAEQKLEAAIRNHLDRFNPNYLEMTVALREDHFLEDESKAAELRGVWNEYTHLWTRLIEEGQEHGIFKPGLDARMVANGILGMCNWMSRWYDPGKSIPIDKILEIFFTMVAHGIVDPAAAASRPAAPKKPARARKAAPKD</sequence>
<evidence type="ECO:0000256" key="5">
    <source>
        <dbReference type="PROSITE-ProRule" id="PRU00335"/>
    </source>
</evidence>
<dbReference type="PANTHER" id="PTHR30055">
    <property type="entry name" value="HTH-TYPE TRANSCRIPTIONAL REGULATOR RUTR"/>
    <property type="match status" value="1"/>
</dbReference>
<dbReference type="STRING" id="1244869.H261_12256"/>
<dbReference type="InterPro" id="IPR036271">
    <property type="entry name" value="Tet_transcr_reg_TetR-rel_C_sf"/>
</dbReference>
<name>M2ZQU1_9PROT</name>
<evidence type="ECO:0000259" key="7">
    <source>
        <dbReference type="PROSITE" id="PS50977"/>
    </source>
</evidence>
<dbReference type="PROSITE" id="PS50977">
    <property type="entry name" value="HTH_TETR_2"/>
    <property type="match status" value="1"/>
</dbReference>
<evidence type="ECO:0000256" key="2">
    <source>
        <dbReference type="ARBA" id="ARBA00023015"/>
    </source>
</evidence>
<dbReference type="InterPro" id="IPR009057">
    <property type="entry name" value="Homeodomain-like_sf"/>
</dbReference>
<dbReference type="Gene3D" id="1.10.357.10">
    <property type="entry name" value="Tetracycline Repressor, domain 2"/>
    <property type="match status" value="1"/>
</dbReference>
<keyword evidence="3 5" id="KW-0238">DNA-binding</keyword>
<reference evidence="8 9" key="1">
    <citation type="journal article" date="2014" name="Genome Announc.">
        <title>Draft Genome Sequence of Magnetospirillum sp. Strain SO-1, a Freshwater Magnetotactic Bacterium Isolated from the Ol'khovka River, Russia.</title>
        <authorList>
            <person name="Grouzdev D.S."/>
            <person name="Dziuba M.V."/>
            <person name="Sukhacheva M.S."/>
            <person name="Mardanov A.V."/>
            <person name="Beletskiy A.V."/>
            <person name="Kuznetsov B.B."/>
            <person name="Skryabin K.G."/>
        </authorList>
    </citation>
    <scope>NUCLEOTIDE SEQUENCE [LARGE SCALE GENOMIC DNA]</scope>
    <source>
        <strain evidence="8 9">SO-1</strain>
    </source>
</reference>
<evidence type="ECO:0000313" key="8">
    <source>
        <dbReference type="EMBL" id="EME69687.1"/>
    </source>
</evidence>
<dbReference type="InterPro" id="IPR050109">
    <property type="entry name" value="HTH-type_TetR-like_transc_reg"/>
</dbReference>
<keyword evidence="4" id="KW-0804">Transcription</keyword>
<dbReference type="Proteomes" id="UP000011744">
    <property type="component" value="Unassembled WGS sequence"/>
</dbReference>
<feature type="domain" description="HTH tetR-type" evidence="7">
    <location>
        <begin position="1"/>
        <end position="54"/>
    </location>
</feature>